<dbReference type="InterPro" id="IPR051121">
    <property type="entry name" value="FAH"/>
</dbReference>
<dbReference type="Pfam" id="PF01557">
    <property type="entry name" value="FAA_hydrolase"/>
    <property type="match status" value="1"/>
</dbReference>
<dbReference type="FunFam" id="3.90.850.10:FF:000002">
    <property type="entry name" value="2-hydroxyhepta-2,4-diene-1,7-dioate isomerase"/>
    <property type="match status" value="1"/>
</dbReference>
<feature type="domain" description="Fumarylacetoacetase-like C-terminal" evidence="3">
    <location>
        <begin position="68"/>
        <end position="273"/>
    </location>
</feature>
<organism evidence="4 5">
    <name type="scientific">Rubrobacter marinus</name>
    <dbReference type="NCBI Taxonomy" id="2653852"/>
    <lineage>
        <taxon>Bacteria</taxon>
        <taxon>Bacillati</taxon>
        <taxon>Actinomycetota</taxon>
        <taxon>Rubrobacteria</taxon>
        <taxon>Rubrobacterales</taxon>
        <taxon>Rubrobacteraceae</taxon>
        <taxon>Rubrobacter</taxon>
    </lineage>
</organism>
<protein>
    <submittedName>
        <fullName evidence="4">Fumarylacetoacetate hydrolase</fullName>
    </submittedName>
</protein>
<dbReference type="InterPro" id="IPR036663">
    <property type="entry name" value="Fumarylacetoacetase_C_sf"/>
</dbReference>
<keyword evidence="2" id="KW-0479">Metal-binding</keyword>
<evidence type="ECO:0000256" key="1">
    <source>
        <dbReference type="ARBA" id="ARBA00010211"/>
    </source>
</evidence>
<comment type="similarity">
    <text evidence="1">Belongs to the FAH family.</text>
</comment>
<dbReference type="GO" id="GO:0019752">
    <property type="term" value="P:carboxylic acid metabolic process"/>
    <property type="evidence" value="ECO:0007669"/>
    <property type="project" value="UniProtKB-ARBA"/>
</dbReference>
<dbReference type="KEGG" id="rmar:GBA65_16520"/>
<dbReference type="PANTHER" id="PTHR42796:SF4">
    <property type="entry name" value="FUMARYLACETOACETATE HYDROLASE DOMAIN-CONTAINING PROTEIN 2A"/>
    <property type="match status" value="1"/>
</dbReference>
<dbReference type="Proteomes" id="UP000502706">
    <property type="component" value="Chromosome"/>
</dbReference>
<sequence length="276" mass="29137">MKLVTYSTNGGAPQVGEIEGGQIHPVGGPGTTMMEIIEHGRDAERVPGGGPVSMESARIHAPVLNPQKIIGIGLNYSDHAAETGAEIPEKPIVFAKYANTLVGQGDAIRIPPITQKADYEVELAVVMGRAAKNVSEAEALDYVFGYTNCNDISSRDLQFSEGGQWTRSKSIDTFCPLGPYIATRDEVPDPQALNLRCTLNGEVMQDGTTAKMIFSVAQLISFLSQGMTLLPGDVITTGTPPGVGAARDPQVFLKPGDEVTVEVEGLGSLTNPVEAG</sequence>
<dbReference type="GO" id="GO:0046872">
    <property type="term" value="F:metal ion binding"/>
    <property type="evidence" value="ECO:0007669"/>
    <property type="project" value="UniProtKB-KW"/>
</dbReference>
<dbReference type="GO" id="GO:0016787">
    <property type="term" value="F:hydrolase activity"/>
    <property type="evidence" value="ECO:0007669"/>
    <property type="project" value="UniProtKB-KW"/>
</dbReference>
<reference evidence="4 5" key="1">
    <citation type="submission" date="2019-10" db="EMBL/GenBank/DDBJ databases">
        <title>Rubrobacter sp nov SCSIO 52915 isolated from a deep-sea sediment in the South China Sea.</title>
        <authorList>
            <person name="Chen R.W."/>
        </authorList>
    </citation>
    <scope>NUCLEOTIDE SEQUENCE [LARGE SCALE GENOMIC DNA]</scope>
    <source>
        <strain evidence="4 5">SCSIO 52915</strain>
    </source>
</reference>
<dbReference type="Gene3D" id="3.90.850.10">
    <property type="entry name" value="Fumarylacetoacetase-like, C-terminal domain"/>
    <property type="match status" value="1"/>
</dbReference>
<dbReference type="EMBL" id="CP045121">
    <property type="protein sequence ID" value="QIN79865.1"/>
    <property type="molecule type" value="Genomic_DNA"/>
</dbReference>
<accession>A0A6G8Q089</accession>
<dbReference type="InterPro" id="IPR011234">
    <property type="entry name" value="Fumarylacetoacetase-like_C"/>
</dbReference>
<dbReference type="AlphaFoldDB" id="A0A6G8Q089"/>
<dbReference type="SUPFAM" id="SSF56529">
    <property type="entry name" value="FAH"/>
    <property type="match status" value="1"/>
</dbReference>
<proteinExistence type="inferred from homology"/>
<name>A0A6G8Q089_9ACTN</name>
<gene>
    <name evidence="4" type="ORF">GBA65_16520</name>
</gene>
<dbReference type="GO" id="GO:0016853">
    <property type="term" value="F:isomerase activity"/>
    <property type="evidence" value="ECO:0007669"/>
    <property type="project" value="UniProtKB-ARBA"/>
</dbReference>
<dbReference type="RefSeq" id="WP_166397539.1">
    <property type="nucleotide sequence ID" value="NZ_CP045121.1"/>
</dbReference>
<evidence type="ECO:0000256" key="2">
    <source>
        <dbReference type="ARBA" id="ARBA00022723"/>
    </source>
</evidence>
<evidence type="ECO:0000313" key="4">
    <source>
        <dbReference type="EMBL" id="QIN79865.1"/>
    </source>
</evidence>
<dbReference type="PANTHER" id="PTHR42796">
    <property type="entry name" value="FUMARYLACETOACETATE HYDROLASE DOMAIN-CONTAINING PROTEIN 2A-RELATED"/>
    <property type="match status" value="1"/>
</dbReference>
<evidence type="ECO:0000259" key="3">
    <source>
        <dbReference type="Pfam" id="PF01557"/>
    </source>
</evidence>
<evidence type="ECO:0000313" key="5">
    <source>
        <dbReference type="Proteomes" id="UP000502706"/>
    </source>
</evidence>
<keyword evidence="5" id="KW-1185">Reference proteome</keyword>
<keyword evidence="4" id="KW-0378">Hydrolase</keyword>